<comment type="cofactor">
    <cofactor evidence="2">
        <name>FAD</name>
        <dbReference type="ChEBI" id="CHEBI:57692"/>
    </cofactor>
</comment>
<dbReference type="PROSITE" id="PS00623">
    <property type="entry name" value="GMC_OXRED_1"/>
    <property type="match status" value="1"/>
</dbReference>
<keyword evidence="2 3" id="KW-0274">FAD</keyword>
<dbReference type="PIRSF" id="PIRSF000137">
    <property type="entry name" value="Alcohol_oxidase"/>
    <property type="match status" value="1"/>
</dbReference>
<evidence type="ECO:0000256" key="1">
    <source>
        <dbReference type="ARBA" id="ARBA00010790"/>
    </source>
</evidence>
<dbReference type="GO" id="GO:0016614">
    <property type="term" value="F:oxidoreductase activity, acting on CH-OH group of donors"/>
    <property type="evidence" value="ECO:0007669"/>
    <property type="project" value="InterPro"/>
</dbReference>
<feature type="domain" description="Glucose-methanol-choline oxidoreductase N-terminal" evidence="5">
    <location>
        <begin position="317"/>
        <end position="331"/>
    </location>
</feature>
<dbReference type="SUPFAM" id="SSF51905">
    <property type="entry name" value="FAD/NAD(P)-binding domain"/>
    <property type="match status" value="1"/>
</dbReference>
<protein>
    <submittedName>
        <fullName evidence="6">Glucose dehydrogenase [FAD, quinone]-like Protein</fullName>
    </submittedName>
</protein>
<dbReference type="GO" id="GO:0050660">
    <property type="term" value="F:flavin adenine dinucleotide binding"/>
    <property type="evidence" value="ECO:0007669"/>
    <property type="project" value="InterPro"/>
</dbReference>
<keyword evidence="7" id="KW-1185">Reference proteome</keyword>
<keyword evidence="3" id="KW-0285">Flavoprotein</keyword>
<dbReference type="GO" id="GO:0016491">
    <property type="term" value="F:oxidoreductase activity"/>
    <property type="evidence" value="ECO:0000318"/>
    <property type="project" value="GO_Central"/>
</dbReference>
<gene>
    <name evidence="6" type="primary">AUGUSTUS-3.0.2_10931</name>
    <name evidence="6" type="ORF">TcasGA2_TC010931</name>
</gene>
<dbReference type="HOGENOM" id="CLU_002865_7_0_1"/>
<dbReference type="Pfam" id="PF05199">
    <property type="entry name" value="GMC_oxred_C"/>
    <property type="match status" value="1"/>
</dbReference>
<dbReference type="SUPFAM" id="SSF54373">
    <property type="entry name" value="FAD-linked reductases, C-terminal domain"/>
    <property type="match status" value="1"/>
</dbReference>
<comment type="similarity">
    <text evidence="1 3">Belongs to the GMC oxidoreductase family.</text>
</comment>
<dbReference type="PROSITE" id="PS00624">
    <property type="entry name" value="GMC_OXRED_2"/>
    <property type="match status" value="1"/>
</dbReference>
<organism evidence="6 7">
    <name type="scientific">Tribolium castaneum</name>
    <name type="common">Red flour beetle</name>
    <dbReference type="NCBI Taxonomy" id="7070"/>
    <lineage>
        <taxon>Eukaryota</taxon>
        <taxon>Metazoa</taxon>
        <taxon>Ecdysozoa</taxon>
        <taxon>Arthropoda</taxon>
        <taxon>Hexapoda</taxon>
        <taxon>Insecta</taxon>
        <taxon>Pterygota</taxon>
        <taxon>Neoptera</taxon>
        <taxon>Endopterygota</taxon>
        <taxon>Coleoptera</taxon>
        <taxon>Polyphaga</taxon>
        <taxon>Cucujiformia</taxon>
        <taxon>Tenebrionidae</taxon>
        <taxon>Tenebrionidae incertae sedis</taxon>
        <taxon>Tribolium</taxon>
    </lineage>
</organism>
<dbReference type="InParanoid" id="D6WN48"/>
<feature type="domain" description="Glucose-methanol-choline oxidoreductase N-terminal" evidence="4">
    <location>
        <begin position="137"/>
        <end position="160"/>
    </location>
</feature>
<dbReference type="eggNOG" id="KOG1238">
    <property type="taxonomic scope" value="Eukaryota"/>
</dbReference>
<evidence type="ECO:0000256" key="2">
    <source>
        <dbReference type="PIRSR" id="PIRSR000137-2"/>
    </source>
</evidence>
<reference evidence="6 7" key="1">
    <citation type="journal article" date="2008" name="Nature">
        <title>The genome of the model beetle and pest Tribolium castaneum.</title>
        <authorList>
            <consortium name="Tribolium Genome Sequencing Consortium"/>
            <person name="Richards S."/>
            <person name="Gibbs R.A."/>
            <person name="Weinstock G.M."/>
            <person name="Brown S.J."/>
            <person name="Denell R."/>
            <person name="Beeman R.W."/>
            <person name="Gibbs R."/>
            <person name="Beeman R.W."/>
            <person name="Brown S.J."/>
            <person name="Bucher G."/>
            <person name="Friedrich M."/>
            <person name="Grimmelikhuijzen C.J."/>
            <person name="Klingler M."/>
            <person name="Lorenzen M."/>
            <person name="Richards S."/>
            <person name="Roth S."/>
            <person name="Schroder R."/>
            <person name="Tautz D."/>
            <person name="Zdobnov E.M."/>
            <person name="Muzny D."/>
            <person name="Gibbs R.A."/>
            <person name="Weinstock G.M."/>
            <person name="Attaway T."/>
            <person name="Bell S."/>
            <person name="Buhay C.J."/>
            <person name="Chandrabose M.N."/>
            <person name="Chavez D."/>
            <person name="Clerk-Blankenburg K.P."/>
            <person name="Cree A."/>
            <person name="Dao M."/>
            <person name="Davis C."/>
            <person name="Chacko J."/>
            <person name="Dinh H."/>
            <person name="Dugan-Rocha S."/>
            <person name="Fowler G."/>
            <person name="Garner T.T."/>
            <person name="Garnes J."/>
            <person name="Gnirke A."/>
            <person name="Hawes A."/>
            <person name="Hernandez J."/>
            <person name="Hines S."/>
            <person name="Holder M."/>
            <person name="Hume J."/>
            <person name="Jhangiani S.N."/>
            <person name="Joshi V."/>
            <person name="Khan Z.M."/>
            <person name="Jackson L."/>
            <person name="Kovar C."/>
            <person name="Kowis A."/>
            <person name="Lee S."/>
            <person name="Lewis L.R."/>
            <person name="Margolis J."/>
            <person name="Morgan M."/>
            <person name="Nazareth L.V."/>
            <person name="Nguyen N."/>
            <person name="Okwuonu G."/>
            <person name="Parker D."/>
            <person name="Richards S."/>
            <person name="Ruiz S.J."/>
            <person name="Santibanez J."/>
            <person name="Savard J."/>
            <person name="Scherer S.E."/>
            <person name="Schneider B."/>
            <person name="Sodergren E."/>
            <person name="Tautz D."/>
            <person name="Vattahil S."/>
            <person name="Villasana D."/>
            <person name="White C.S."/>
            <person name="Wright R."/>
            <person name="Park Y."/>
            <person name="Beeman R.W."/>
            <person name="Lord J."/>
            <person name="Oppert B."/>
            <person name="Lorenzen M."/>
            <person name="Brown S."/>
            <person name="Wang L."/>
            <person name="Savard J."/>
            <person name="Tautz D."/>
            <person name="Richards S."/>
            <person name="Weinstock G."/>
            <person name="Gibbs R.A."/>
            <person name="Liu Y."/>
            <person name="Worley K."/>
            <person name="Weinstock G."/>
            <person name="Elsik C.G."/>
            <person name="Reese J.T."/>
            <person name="Elhaik E."/>
            <person name="Landan G."/>
            <person name="Graur D."/>
            <person name="Arensburger P."/>
            <person name="Atkinson P."/>
            <person name="Beeman R.W."/>
            <person name="Beidler J."/>
            <person name="Brown S.J."/>
            <person name="Demuth J.P."/>
            <person name="Drury D.W."/>
            <person name="Du Y.Z."/>
            <person name="Fujiwara H."/>
            <person name="Lorenzen M."/>
            <person name="Maselli V."/>
            <person name="Osanai M."/>
            <person name="Park Y."/>
            <person name="Robertson H.M."/>
            <person name="Tu Z."/>
            <person name="Wang J.J."/>
            <person name="Wang S."/>
            <person name="Richards S."/>
            <person name="Song H."/>
            <person name="Zhang L."/>
            <person name="Sodergren E."/>
            <person name="Werner D."/>
            <person name="Stanke M."/>
            <person name="Morgenstern B."/>
            <person name="Solovyev V."/>
            <person name="Kosarev P."/>
            <person name="Brown G."/>
            <person name="Chen H.C."/>
            <person name="Ermolaeva O."/>
            <person name="Hlavina W."/>
            <person name="Kapustin Y."/>
            <person name="Kiryutin B."/>
            <person name="Kitts P."/>
            <person name="Maglott D."/>
            <person name="Pruitt K."/>
            <person name="Sapojnikov V."/>
            <person name="Souvorov A."/>
            <person name="Mackey A.J."/>
            <person name="Waterhouse R.M."/>
            <person name="Wyder S."/>
            <person name="Zdobnov E.M."/>
            <person name="Zdobnov E.M."/>
            <person name="Wyder S."/>
            <person name="Kriventseva E.V."/>
            <person name="Kadowaki T."/>
            <person name="Bork P."/>
            <person name="Aranda M."/>
            <person name="Bao R."/>
            <person name="Beermann A."/>
            <person name="Berns N."/>
            <person name="Bolognesi R."/>
            <person name="Bonneton F."/>
            <person name="Bopp D."/>
            <person name="Brown S.J."/>
            <person name="Bucher G."/>
            <person name="Butts T."/>
            <person name="Chaumot A."/>
            <person name="Denell R.E."/>
            <person name="Ferrier D.E."/>
            <person name="Friedrich M."/>
            <person name="Gordon C.M."/>
            <person name="Jindra M."/>
            <person name="Klingler M."/>
            <person name="Lan Q."/>
            <person name="Lattorff H.M."/>
            <person name="Laudet V."/>
            <person name="von Levetsow C."/>
            <person name="Liu Z."/>
            <person name="Lutz R."/>
            <person name="Lynch J.A."/>
            <person name="da Fonseca R.N."/>
            <person name="Posnien N."/>
            <person name="Reuter R."/>
            <person name="Roth S."/>
            <person name="Savard J."/>
            <person name="Schinko J.B."/>
            <person name="Schmitt C."/>
            <person name="Schoppmeier M."/>
            <person name="Schroder R."/>
            <person name="Shippy T.D."/>
            <person name="Simonnet F."/>
            <person name="Marques-Souza H."/>
            <person name="Tautz D."/>
            <person name="Tomoyasu Y."/>
            <person name="Trauner J."/>
            <person name="Van der Zee M."/>
            <person name="Vervoort M."/>
            <person name="Wittkopp N."/>
            <person name="Wimmer E.A."/>
            <person name="Yang X."/>
            <person name="Jones A.K."/>
            <person name="Sattelle D.B."/>
            <person name="Ebert P.R."/>
            <person name="Nelson D."/>
            <person name="Scott J.G."/>
            <person name="Beeman R.W."/>
            <person name="Muthukrishnan S."/>
            <person name="Kramer K.J."/>
            <person name="Arakane Y."/>
            <person name="Beeman R.W."/>
            <person name="Zhu Q."/>
            <person name="Hogenkamp D."/>
            <person name="Dixit R."/>
            <person name="Oppert B."/>
            <person name="Jiang H."/>
            <person name="Zou Z."/>
            <person name="Marshall J."/>
            <person name="Elpidina E."/>
            <person name="Vinokurov K."/>
            <person name="Oppert C."/>
            <person name="Zou Z."/>
            <person name="Evans J."/>
            <person name="Lu Z."/>
            <person name="Zhao P."/>
            <person name="Sumathipala N."/>
            <person name="Altincicek B."/>
            <person name="Vilcinskas A."/>
            <person name="Williams M."/>
            <person name="Hultmark D."/>
            <person name="Hetru C."/>
            <person name="Jiang H."/>
            <person name="Grimmelikhuijzen C.J."/>
            <person name="Hauser F."/>
            <person name="Cazzamali G."/>
            <person name="Williamson M."/>
            <person name="Park Y."/>
            <person name="Li B."/>
            <person name="Tanaka Y."/>
            <person name="Predel R."/>
            <person name="Neupert S."/>
            <person name="Schachtner J."/>
            <person name="Verleyen P."/>
            <person name="Raible F."/>
            <person name="Bork P."/>
            <person name="Friedrich M."/>
            <person name="Walden K.K."/>
            <person name="Robertson H.M."/>
            <person name="Angeli S."/>
            <person name="Foret S."/>
            <person name="Bucher G."/>
            <person name="Schuetz S."/>
            <person name="Maleszka R."/>
            <person name="Wimmer E.A."/>
            <person name="Beeman R.W."/>
            <person name="Lorenzen M."/>
            <person name="Tomoyasu Y."/>
            <person name="Miller S.C."/>
            <person name="Grossmann D."/>
            <person name="Bucher G."/>
        </authorList>
    </citation>
    <scope>NUCLEOTIDE SEQUENCE [LARGE SCALE GENOMIC DNA]</scope>
    <source>
        <strain evidence="6 7">Georgia GA2</strain>
    </source>
</reference>
<dbReference type="InterPro" id="IPR007867">
    <property type="entry name" value="GMC_OxRtase_C"/>
</dbReference>
<dbReference type="Gene3D" id="3.30.560.10">
    <property type="entry name" value="Glucose Oxidase, domain 3"/>
    <property type="match status" value="1"/>
</dbReference>
<name>D6WN48_TRICA</name>
<dbReference type="PhylomeDB" id="D6WN48"/>
<reference evidence="6 7" key="2">
    <citation type="journal article" date="2010" name="Nucleic Acids Res.">
        <title>BeetleBase in 2010: revisions to provide comprehensive genomic information for Tribolium castaneum.</title>
        <authorList>
            <person name="Kim H.S."/>
            <person name="Murphy T."/>
            <person name="Xia J."/>
            <person name="Caragea D."/>
            <person name="Park Y."/>
            <person name="Beeman R.W."/>
            <person name="Lorenzen M.D."/>
            <person name="Butcher S."/>
            <person name="Manak J.R."/>
            <person name="Brown S.J."/>
        </authorList>
    </citation>
    <scope>GENOME REANNOTATION</scope>
    <source>
        <strain evidence="6 7">Georgia GA2</strain>
    </source>
</reference>
<evidence type="ECO:0000313" key="6">
    <source>
        <dbReference type="EMBL" id="EFA03070.1"/>
    </source>
</evidence>
<dbReference type="OrthoDB" id="269227at2759"/>
<evidence type="ECO:0000313" key="7">
    <source>
        <dbReference type="Proteomes" id="UP000007266"/>
    </source>
</evidence>
<dbReference type="Proteomes" id="UP000007266">
    <property type="component" value="Linkage group 5"/>
</dbReference>
<sequence length="615" mass="68026">MSCCANEPYIGPPLDRTCFGGSYIVFMHLLNTLITQQCDVSEICQRINPQLQPDSEYDFVVIGGGAGGSVVAGRLSENPNWKILLIEAGGDEPPGSQVPSMMNNYLGDSQMDWRYRTEPQEMACLGRPGRRCDWPRGRVLGGSGVIHGMMYMRGLPSDYNEWEARGNEGWGYKDVEEYFKKSEGNRDIGDGVEGRYHSSDGPMLVQRFPDQPQIAEDVLRAGAELGYPVVGDLNGEQHWGFTIAQANIKNGSRLSSARAFLRPARNRPNLHVMINSTATKILINSNDTAKTISAVEFTYNNQSFTVKVRREAIVSAGAINTPHLLLLSGIGPREELDKVGIEQVHNLPGVGQNLKNHVSFAVNFQLTKIENYNDLNWNTVREYLTERRGPMSSTGVTQVAARISSKYANPDGKNPDLQFFFSGFLAHCSLSGGVKEPEDPTNPTAAKSFTIRPTFLRPRSRGFIGLNSRDPKEPPLMQPNYLTDEEDVKRMVAGIRIAQNLANTTILTTKYGIQMVNTDYGDCSRNYTFDSDEFWACALRYDTGPENHQSCSCKMGPASDPSAVVDPKLQVHGIEGLRIMDASVMPTVLSGNTHATVVMIAEKGSDYIKQKWSDK</sequence>
<dbReference type="OMA" id="NANTVWH"/>
<dbReference type="Gene3D" id="3.50.50.60">
    <property type="entry name" value="FAD/NAD(P)-binding domain"/>
    <property type="match status" value="1"/>
</dbReference>
<dbReference type="STRING" id="7070.D6WN48"/>
<dbReference type="EMBL" id="KQ971342">
    <property type="protein sequence ID" value="EFA03070.1"/>
    <property type="molecule type" value="Genomic_DNA"/>
</dbReference>
<dbReference type="PANTHER" id="PTHR11552">
    <property type="entry name" value="GLUCOSE-METHANOL-CHOLINE GMC OXIDOREDUCTASE"/>
    <property type="match status" value="1"/>
</dbReference>
<dbReference type="PANTHER" id="PTHR11552:SF217">
    <property type="entry name" value="GLUCOSE DEHYDROGENASE [FAD, QUINONE]"/>
    <property type="match status" value="1"/>
</dbReference>
<feature type="binding site" evidence="2">
    <location>
        <position position="139"/>
    </location>
    <ligand>
        <name>FAD</name>
        <dbReference type="ChEBI" id="CHEBI:57692"/>
    </ligand>
</feature>
<dbReference type="InterPro" id="IPR000172">
    <property type="entry name" value="GMC_OxRdtase_N"/>
</dbReference>
<dbReference type="AlphaFoldDB" id="D6WN48"/>
<evidence type="ECO:0000259" key="5">
    <source>
        <dbReference type="PROSITE" id="PS00624"/>
    </source>
</evidence>
<dbReference type="KEGG" id="tca:656885"/>
<evidence type="ECO:0000256" key="3">
    <source>
        <dbReference type="RuleBase" id="RU003968"/>
    </source>
</evidence>
<dbReference type="InterPro" id="IPR012132">
    <property type="entry name" value="GMC_OxRdtase"/>
</dbReference>
<evidence type="ECO:0000259" key="4">
    <source>
        <dbReference type="PROSITE" id="PS00623"/>
    </source>
</evidence>
<dbReference type="Pfam" id="PF00732">
    <property type="entry name" value="GMC_oxred_N"/>
    <property type="match status" value="1"/>
</dbReference>
<dbReference type="InterPro" id="IPR036188">
    <property type="entry name" value="FAD/NAD-bd_sf"/>
</dbReference>
<proteinExistence type="inferred from homology"/>
<accession>D6WN48</accession>